<comment type="caution">
    <text evidence="2">The sequence shown here is derived from an EMBL/GenBank/DDBJ whole genome shotgun (WGS) entry which is preliminary data.</text>
</comment>
<organism evidence="2 3">
    <name type="scientific">Pleurodeles waltl</name>
    <name type="common">Iberian ribbed newt</name>
    <dbReference type="NCBI Taxonomy" id="8319"/>
    <lineage>
        <taxon>Eukaryota</taxon>
        <taxon>Metazoa</taxon>
        <taxon>Chordata</taxon>
        <taxon>Craniata</taxon>
        <taxon>Vertebrata</taxon>
        <taxon>Euteleostomi</taxon>
        <taxon>Amphibia</taxon>
        <taxon>Batrachia</taxon>
        <taxon>Caudata</taxon>
        <taxon>Salamandroidea</taxon>
        <taxon>Salamandridae</taxon>
        <taxon>Pleurodelinae</taxon>
        <taxon>Pleurodeles</taxon>
    </lineage>
</organism>
<evidence type="ECO:0000313" key="2">
    <source>
        <dbReference type="EMBL" id="KAJ1158291.1"/>
    </source>
</evidence>
<protein>
    <submittedName>
        <fullName evidence="2">Uncharacterized protein</fullName>
    </submittedName>
</protein>
<sequence length="88" mass="9470">MPLKSPQDSRPGGPRGPVGVPDVRGPEAPQRIGSACDWTFVREVWRVLGWCLRPALKKSCGPAVARAWDPADCSSAGGVAAHWAEHIW</sequence>
<reference evidence="2" key="1">
    <citation type="journal article" date="2022" name="bioRxiv">
        <title>Sequencing and chromosome-scale assembly of the giantPleurodeles waltlgenome.</title>
        <authorList>
            <person name="Brown T."/>
            <person name="Elewa A."/>
            <person name="Iarovenko S."/>
            <person name="Subramanian E."/>
            <person name="Araus A.J."/>
            <person name="Petzold A."/>
            <person name="Susuki M."/>
            <person name="Suzuki K.-i.T."/>
            <person name="Hayashi T."/>
            <person name="Toyoda A."/>
            <person name="Oliveira C."/>
            <person name="Osipova E."/>
            <person name="Leigh N.D."/>
            <person name="Simon A."/>
            <person name="Yun M.H."/>
        </authorList>
    </citation>
    <scope>NUCLEOTIDE SEQUENCE</scope>
    <source>
        <strain evidence="2">20211129_DDA</strain>
        <tissue evidence="2">Liver</tissue>
    </source>
</reference>
<dbReference type="Proteomes" id="UP001066276">
    <property type="component" value="Chromosome 5"/>
</dbReference>
<dbReference type="AlphaFoldDB" id="A0AAV7S2X9"/>
<proteinExistence type="predicted"/>
<evidence type="ECO:0000256" key="1">
    <source>
        <dbReference type="SAM" id="MobiDB-lite"/>
    </source>
</evidence>
<dbReference type="EMBL" id="JANPWB010000009">
    <property type="protein sequence ID" value="KAJ1158291.1"/>
    <property type="molecule type" value="Genomic_DNA"/>
</dbReference>
<evidence type="ECO:0000313" key="3">
    <source>
        <dbReference type="Proteomes" id="UP001066276"/>
    </source>
</evidence>
<keyword evidence="3" id="KW-1185">Reference proteome</keyword>
<gene>
    <name evidence="2" type="ORF">NDU88_010984</name>
</gene>
<feature type="region of interest" description="Disordered" evidence="1">
    <location>
        <begin position="1"/>
        <end position="30"/>
    </location>
</feature>
<name>A0AAV7S2X9_PLEWA</name>
<accession>A0AAV7S2X9</accession>